<evidence type="ECO:0000313" key="8">
    <source>
        <dbReference type="Proteomes" id="UP000249518"/>
    </source>
</evidence>
<dbReference type="InterPro" id="IPR026444">
    <property type="entry name" value="Secre_tail"/>
</dbReference>
<keyword evidence="8" id="KW-1185">Reference proteome</keyword>
<comment type="caution">
    <text evidence="7">The sequence shown here is derived from an EMBL/GenBank/DDBJ whole genome shotgun (WGS) entry which is preliminary data.</text>
</comment>
<evidence type="ECO:0000256" key="4">
    <source>
        <dbReference type="ARBA" id="ARBA00022801"/>
    </source>
</evidence>
<sequence>MTKRVLLWVGLFLPFCFYAQVVINEVDADTPGLDVLEIIELKSETPYFSLDGYILVLFNGGSSGTGTLSYYTINLAGLVTDGNGIVLLGNSQVNPSPSRLFPQNTIQNGPDAIAIYQDVIDTFPLDTPATTTNLVDVIIYGNGATQATALQTVFNVFVQTNENVNGLAATQSIQRKNDGTYEVKTPTPRANNDGSGIVYNGIEVITSTTLLNEGQSLTISFETDSPVAETLNFTLDLNNGSFTTDDYTGNLSITIPVGTSSASTQIQILNDGINDGDEEMSIVVGSLPEGYITLNNSVKVRVLDVNFQVASWGTPNTPTFGNVTSTAPAGYYASLEGLSGASLKQAVQDIIADPNSVRAHSYGDVVEILNNADQNPANNNQVWLMYVERPQTKIDYQTGASIVGFWNREHIWPQSRGGFSGGTSSFPDGIDIWLPTNANDILTGHSDAHHIRAEDGQENSSRGNRDYGLTDYNGPSGNTGTWKGDVARSLFYMAVRYNGLNLVNGNPPDNTMGQMGDLASLLSWNTTDPSDDFEMNRNNYIYTWQMNRNPFIDYPELANYIFGSNFGDQWFAPLSINENNFSDVKVYPIPAKDEINISGIDNEANVTIFSLEGVQVYQTKIYGFTQLNLNLASGMYLMNIESDNQKLTKKIIIK</sequence>
<dbReference type="EMBL" id="QLSV01000005">
    <property type="protein sequence ID" value="RAR48579.1"/>
    <property type="molecule type" value="Genomic_DNA"/>
</dbReference>
<keyword evidence="2" id="KW-0540">Nuclease</keyword>
<organism evidence="7 8">
    <name type="scientific">Flavobacterium lacus</name>
    <dbReference type="NCBI Taxonomy" id="1353778"/>
    <lineage>
        <taxon>Bacteria</taxon>
        <taxon>Pseudomonadati</taxon>
        <taxon>Bacteroidota</taxon>
        <taxon>Flavobacteriia</taxon>
        <taxon>Flavobacteriales</taxon>
        <taxon>Flavobacteriaceae</taxon>
        <taxon>Flavobacterium</taxon>
    </lineage>
</organism>
<evidence type="ECO:0000259" key="6">
    <source>
        <dbReference type="Pfam" id="PF18962"/>
    </source>
</evidence>
<dbReference type="InterPro" id="IPR044925">
    <property type="entry name" value="His-Me_finger_sf"/>
</dbReference>
<dbReference type="InterPro" id="IPR007346">
    <property type="entry name" value="Endonuclease-I"/>
</dbReference>
<keyword evidence="4" id="KW-0378">Hydrolase</keyword>
<evidence type="ECO:0000256" key="2">
    <source>
        <dbReference type="ARBA" id="ARBA00022722"/>
    </source>
</evidence>
<feature type="region of interest" description="Disordered" evidence="5">
    <location>
        <begin position="452"/>
        <end position="472"/>
    </location>
</feature>
<dbReference type="PANTHER" id="PTHR33607:SF2">
    <property type="entry name" value="ENDONUCLEASE-1"/>
    <property type="match status" value="1"/>
</dbReference>
<keyword evidence="3" id="KW-0732">Signal</keyword>
<evidence type="ECO:0000256" key="5">
    <source>
        <dbReference type="SAM" id="MobiDB-lite"/>
    </source>
</evidence>
<dbReference type="GO" id="GO:0004518">
    <property type="term" value="F:nuclease activity"/>
    <property type="evidence" value="ECO:0007669"/>
    <property type="project" value="UniProtKB-KW"/>
</dbReference>
<dbReference type="AlphaFoldDB" id="A0A328X070"/>
<dbReference type="GO" id="GO:0016787">
    <property type="term" value="F:hydrolase activity"/>
    <property type="evidence" value="ECO:0007669"/>
    <property type="project" value="UniProtKB-KW"/>
</dbReference>
<dbReference type="OrthoDB" id="5485925at2"/>
<dbReference type="NCBIfam" id="TIGR04183">
    <property type="entry name" value="Por_Secre_tail"/>
    <property type="match status" value="1"/>
</dbReference>
<dbReference type="SUPFAM" id="SSF54060">
    <property type="entry name" value="His-Me finger endonucleases"/>
    <property type="match status" value="1"/>
</dbReference>
<evidence type="ECO:0000256" key="1">
    <source>
        <dbReference type="ARBA" id="ARBA00006429"/>
    </source>
</evidence>
<proteinExistence type="inferred from homology"/>
<comment type="similarity">
    <text evidence="1">Belongs to the EndA/NucM nuclease family.</text>
</comment>
<reference evidence="7 8" key="1">
    <citation type="submission" date="2018-06" db="EMBL/GenBank/DDBJ databases">
        <title>Genomic Encyclopedia of Type Strains, Phase III (KMG-III): the genomes of soil and plant-associated and newly described type strains.</title>
        <authorList>
            <person name="Whitman W."/>
        </authorList>
    </citation>
    <scope>NUCLEOTIDE SEQUENCE [LARGE SCALE GENOMIC DNA]</scope>
    <source>
        <strain evidence="7 8">CGMCC 1.12504</strain>
    </source>
</reference>
<protein>
    <submittedName>
        <fullName evidence="7">Putative secreted protein (Por secretion system target)</fullName>
    </submittedName>
</protein>
<dbReference type="RefSeq" id="WP_112085764.1">
    <property type="nucleotide sequence ID" value="NZ_QLSV01000005.1"/>
</dbReference>
<feature type="domain" description="Secretion system C-terminal sorting" evidence="6">
    <location>
        <begin position="586"/>
        <end position="653"/>
    </location>
</feature>
<evidence type="ECO:0000313" key="7">
    <source>
        <dbReference type="EMBL" id="RAR48579.1"/>
    </source>
</evidence>
<name>A0A328X070_9FLAO</name>
<dbReference type="Proteomes" id="UP000249518">
    <property type="component" value="Unassembled WGS sequence"/>
</dbReference>
<gene>
    <name evidence="7" type="ORF">B0I10_105192</name>
</gene>
<accession>A0A328X070</accession>
<dbReference type="Pfam" id="PF18962">
    <property type="entry name" value="Por_Secre_tail"/>
    <property type="match status" value="1"/>
</dbReference>
<dbReference type="PANTHER" id="PTHR33607">
    <property type="entry name" value="ENDONUCLEASE-1"/>
    <property type="match status" value="1"/>
</dbReference>
<evidence type="ECO:0000256" key="3">
    <source>
        <dbReference type="ARBA" id="ARBA00022729"/>
    </source>
</evidence>
<dbReference type="InterPro" id="IPR038081">
    <property type="entry name" value="CalX-like_sf"/>
</dbReference>
<dbReference type="Pfam" id="PF04231">
    <property type="entry name" value="Endonuclease_1"/>
    <property type="match status" value="1"/>
</dbReference>
<dbReference type="Gene3D" id="2.60.40.2030">
    <property type="match status" value="1"/>
</dbReference>